<dbReference type="WBParaSite" id="Hba_02165">
    <property type="protein sequence ID" value="Hba_02165"/>
    <property type="gene ID" value="Hba_02165"/>
</dbReference>
<evidence type="ECO:0000313" key="2">
    <source>
        <dbReference type="WBParaSite" id="Hba_02165"/>
    </source>
</evidence>
<name>A0A1I7WBT3_HETBA</name>
<keyword evidence="1" id="KW-1185">Reference proteome</keyword>
<sequence>MCKPGLRYGTGLEGGFGYSWNKPQTTELRGFVEPGDCLSALKSRGIASVL</sequence>
<protein>
    <submittedName>
        <fullName evidence="2">Protein kinase domain-containing protein</fullName>
    </submittedName>
</protein>
<proteinExistence type="predicted"/>
<dbReference type="AlphaFoldDB" id="A0A1I7WBT3"/>
<dbReference type="Proteomes" id="UP000095283">
    <property type="component" value="Unplaced"/>
</dbReference>
<accession>A0A1I7WBT3</accession>
<reference evidence="2" key="1">
    <citation type="submission" date="2016-11" db="UniProtKB">
        <authorList>
            <consortium name="WormBaseParasite"/>
        </authorList>
    </citation>
    <scope>IDENTIFICATION</scope>
</reference>
<organism evidence="1 2">
    <name type="scientific">Heterorhabditis bacteriophora</name>
    <name type="common">Entomopathogenic nematode worm</name>
    <dbReference type="NCBI Taxonomy" id="37862"/>
    <lineage>
        <taxon>Eukaryota</taxon>
        <taxon>Metazoa</taxon>
        <taxon>Ecdysozoa</taxon>
        <taxon>Nematoda</taxon>
        <taxon>Chromadorea</taxon>
        <taxon>Rhabditida</taxon>
        <taxon>Rhabditina</taxon>
        <taxon>Rhabditomorpha</taxon>
        <taxon>Strongyloidea</taxon>
        <taxon>Heterorhabditidae</taxon>
        <taxon>Heterorhabditis</taxon>
    </lineage>
</organism>
<evidence type="ECO:0000313" key="1">
    <source>
        <dbReference type="Proteomes" id="UP000095283"/>
    </source>
</evidence>